<accession>A0A016UPU6</accession>
<evidence type="ECO:0000313" key="3">
    <source>
        <dbReference type="Proteomes" id="UP000024635"/>
    </source>
</evidence>
<dbReference type="AlphaFoldDB" id="A0A016UPU6"/>
<evidence type="ECO:0000313" key="2">
    <source>
        <dbReference type="EMBL" id="EYC16946.1"/>
    </source>
</evidence>
<protein>
    <submittedName>
        <fullName evidence="2">Uncharacterized protein</fullName>
    </submittedName>
</protein>
<feature type="compositionally biased region" description="Polar residues" evidence="1">
    <location>
        <begin position="1"/>
        <end position="18"/>
    </location>
</feature>
<comment type="caution">
    <text evidence="2">The sequence shown here is derived from an EMBL/GenBank/DDBJ whole genome shotgun (WGS) entry which is preliminary data.</text>
</comment>
<gene>
    <name evidence="2" type="primary">Acey_s0032.g2585</name>
    <name evidence="2" type="ORF">Y032_0032g2585</name>
</gene>
<name>A0A016UPU6_9BILA</name>
<reference evidence="3" key="1">
    <citation type="journal article" date="2015" name="Nat. Genet.">
        <title>The genome and transcriptome of the zoonotic hookworm Ancylostoma ceylanicum identify infection-specific gene families.</title>
        <authorList>
            <person name="Schwarz E.M."/>
            <person name="Hu Y."/>
            <person name="Antoshechkin I."/>
            <person name="Miller M.M."/>
            <person name="Sternberg P.W."/>
            <person name="Aroian R.V."/>
        </authorList>
    </citation>
    <scope>NUCLEOTIDE SEQUENCE</scope>
    <source>
        <strain evidence="3">HY135</strain>
    </source>
</reference>
<evidence type="ECO:0000256" key="1">
    <source>
        <dbReference type="SAM" id="MobiDB-lite"/>
    </source>
</evidence>
<feature type="region of interest" description="Disordered" evidence="1">
    <location>
        <begin position="1"/>
        <end position="82"/>
    </location>
</feature>
<dbReference type="EMBL" id="JARK01001368">
    <property type="protein sequence ID" value="EYC16946.1"/>
    <property type="molecule type" value="Genomic_DNA"/>
</dbReference>
<keyword evidence="3" id="KW-1185">Reference proteome</keyword>
<feature type="compositionally biased region" description="Basic and acidic residues" evidence="1">
    <location>
        <begin position="27"/>
        <end position="43"/>
    </location>
</feature>
<organism evidence="2 3">
    <name type="scientific">Ancylostoma ceylanicum</name>
    <dbReference type="NCBI Taxonomy" id="53326"/>
    <lineage>
        <taxon>Eukaryota</taxon>
        <taxon>Metazoa</taxon>
        <taxon>Ecdysozoa</taxon>
        <taxon>Nematoda</taxon>
        <taxon>Chromadorea</taxon>
        <taxon>Rhabditida</taxon>
        <taxon>Rhabditina</taxon>
        <taxon>Rhabditomorpha</taxon>
        <taxon>Strongyloidea</taxon>
        <taxon>Ancylostomatidae</taxon>
        <taxon>Ancylostomatinae</taxon>
        <taxon>Ancylostoma</taxon>
    </lineage>
</organism>
<dbReference type="Proteomes" id="UP000024635">
    <property type="component" value="Unassembled WGS sequence"/>
</dbReference>
<proteinExistence type="predicted"/>
<sequence length="89" mass="9662">MDAVSISSQSTSGQTKAELSNCPAKLPVDRVGLKEKNSRRHEGMLSNSGGDSASDFVQHCSRDFPRSSSGRRVEIHGDETGTDRYAVFM</sequence>
<feature type="compositionally biased region" description="Basic and acidic residues" evidence="1">
    <location>
        <begin position="60"/>
        <end position="82"/>
    </location>
</feature>